<name>A0A7S9XHQ6_9VIRU</name>
<keyword evidence="1" id="KW-1133">Transmembrane helix</keyword>
<proteinExistence type="predicted"/>
<dbReference type="EMBL" id="MW030614">
    <property type="protein sequence ID" value="QPI16900.1"/>
    <property type="molecule type" value="Genomic_DNA"/>
</dbReference>
<keyword evidence="1" id="KW-0472">Membrane</keyword>
<reference evidence="2" key="1">
    <citation type="submission" date="2020-08" db="EMBL/GenBank/DDBJ databases">
        <title>Bridging the membrane lipid divide: bacteria of the FCB group superphylum have the potential to synthesize archaeal ether lipids.</title>
        <authorList>
            <person name="Villanueva L."/>
            <person name="von Meijenfeldt F.A.B."/>
            <person name="Westbye A.B."/>
            <person name="Yadav S."/>
            <person name="Hopmans E.C."/>
            <person name="Dutilh B.E."/>
            <person name="Sinninghe Damste J.S."/>
        </authorList>
    </citation>
    <scope>NUCLEOTIDE SEQUENCE</scope>
    <source>
        <strain evidence="2">NIOZ-UU159</strain>
    </source>
</reference>
<evidence type="ECO:0000256" key="1">
    <source>
        <dbReference type="SAM" id="Phobius"/>
    </source>
</evidence>
<accession>A0A7S9XHQ6</accession>
<organism evidence="2">
    <name type="scientific">Virus NIOZ-UU159</name>
    <dbReference type="NCBI Taxonomy" id="2763270"/>
    <lineage>
        <taxon>Viruses</taxon>
    </lineage>
</organism>
<feature type="transmembrane region" description="Helical" evidence="1">
    <location>
        <begin position="44"/>
        <end position="65"/>
    </location>
</feature>
<evidence type="ECO:0000313" key="2">
    <source>
        <dbReference type="EMBL" id="QPI16900.1"/>
    </source>
</evidence>
<protein>
    <submittedName>
        <fullName evidence="2">Uncharacterized protein</fullName>
    </submittedName>
</protein>
<gene>
    <name evidence="2" type="ORF">NIOZUU159_00397</name>
</gene>
<keyword evidence="1" id="KW-0812">Transmembrane</keyword>
<sequence>MIIEYSVEDLRNYYNDNFDINNEYEEIETFLSDKIDEEIVNSDILHFFPILLSSTLTLIITSYFLI</sequence>